<proteinExistence type="predicted"/>
<dbReference type="AlphaFoldDB" id="A0A0B6Y9G6"/>
<feature type="transmembrane region" description="Helical" evidence="5">
    <location>
        <begin position="110"/>
        <end position="132"/>
    </location>
</feature>
<evidence type="ECO:0000256" key="5">
    <source>
        <dbReference type="SAM" id="Phobius"/>
    </source>
</evidence>
<dbReference type="EMBL" id="HACG01005235">
    <property type="protein sequence ID" value="CEK52100.1"/>
    <property type="molecule type" value="Transcribed_RNA"/>
</dbReference>
<keyword evidence="4 5" id="KW-0472">Membrane</keyword>
<comment type="subcellular location">
    <subcellularLocation>
        <location evidence="1">Membrane</location>
        <topology evidence="1">Multi-pass membrane protein</topology>
    </subcellularLocation>
</comment>
<evidence type="ECO:0000256" key="1">
    <source>
        <dbReference type="ARBA" id="ARBA00004141"/>
    </source>
</evidence>
<dbReference type="InterPro" id="IPR004031">
    <property type="entry name" value="PMP22/EMP/MP20/Claudin"/>
</dbReference>
<gene>
    <name evidence="6" type="primary">ORF15484</name>
</gene>
<sequence length="204" mass="22769">MANVCLVLGLVSSIMSLICIVIALASSQWLLVRASNFQNDMGLMRHCDVISLFCGDMEHLSSLVESDYAAWYRSVQTLYLLHCLGMLVTAVTYILYMVRFLEFKDSFRFLTVLNVLTLAAGIYAVSVFGTHSKSFFGVTSPLLPEDVATLGYAFYVAIIGCCLSFLVTFFTATEAIQAVELLQNMQNRLTVWTTPYTLFVDQEV</sequence>
<dbReference type="PANTHER" id="PTHR21284:SF12">
    <property type="entry name" value="EG:80H7.2 PROTEIN"/>
    <property type="match status" value="1"/>
</dbReference>
<dbReference type="Gene3D" id="1.20.140.150">
    <property type="match status" value="1"/>
</dbReference>
<dbReference type="Pfam" id="PF00822">
    <property type="entry name" value="PMP22_Claudin"/>
    <property type="match status" value="1"/>
</dbReference>
<reference evidence="6" key="1">
    <citation type="submission" date="2014-12" db="EMBL/GenBank/DDBJ databases">
        <title>Insight into the proteome of Arion vulgaris.</title>
        <authorList>
            <person name="Aradska J."/>
            <person name="Bulat T."/>
            <person name="Smidak R."/>
            <person name="Sarate P."/>
            <person name="Gangsoo J."/>
            <person name="Sialana F."/>
            <person name="Bilban M."/>
            <person name="Lubec G."/>
        </authorList>
    </citation>
    <scope>NUCLEOTIDE SEQUENCE</scope>
    <source>
        <tissue evidence="6">Skin</tissue>
    </source>
</reference>
<feature type="transmembrane region" description="Helical" evidence="5">
    <location>
        <begin position="78"/>
        <end position="98"/>
    </location>
</feature>
<dbReference type="PANTHER" id="PTHR21284">
    <property type="entry name" value="EG:80H7.2 PROTEIN"/>
    <property type="match status" value="1"/>
</dbReference>
<accession>A0A0B6Y9G6</accession>
<evidence type="ECO:0000256" key="4">
    <source>
        <dbReference type="ARBA" id="ARBA00023136"/>
    </source>
</evidence>
<name>A0A0B6Y9G6_9EUPU</name>
<dbReference type="GO" id="GO:0016020">
    <property type="term" value="C:membrane"/>
    <property type="evidence" value="ECO:0007669"/>
    <property type="project" value="UniProtKB-SubCell"/>
</dbReference>
<evidence type="ECO:0000256" key="2">
    <source>
        <dbReference type="ARBA" id="ARBA00022692"/>
    </source>
</evidence>
<keyword evidence="2 5" id="KW-0812">Transmembrane</keyword>
<evidence type="ECO:0000313" key="6">
    <source>
        <dbReference type="EMBL" id="CEK52100.1"/>
    </source>
</evidence>
<keyword evidence="3 5" id="KW-1133">Transmembrane helix</keyword>
<feature type="transmembrane region" description="Helical" evidence="5">
    <location>
        <begin position="152"/>
        <end position="172"/>
    </location>
</feature>
<organism evidence="6">
    <name type="scientific">Arion vulgaris</name>
    <dbReference type="NCBI Taxonomy" id="1028688"/>
    <lineage>
        <taxon>Eukaryota</taxon>
        <taxon>Metazoa</taxon>
        <taxon>Spiralia</taxon>
        <taxon>Lophotrochozoa</taxon>
        <taxon>Mollusca</taxon>
        <taxon>Gastropoda</taxon>
        <taxon>Heterobranchia</taxon>
        <taxon>Euthyneura</taxon>
        <taxon>Panpulmonata</taxon>
        <taxon>Eupulmonata</taxon>
        <taxon>Stylommatophora</taxon>
        <taxon>Helicina</taxon>
        <taxon>Arionoidea</taxon>
        <taxon>Arionidae</taxon>
        <taxon>Arion</taxon>
    </lineage>
</organism>
<protein>
    <submittedName>
        <fullName evidence="6">Uncharacterized protein</fullName>
    </submittedName>
</protein>
<evidence type="ECO:0000256" key="3">
    <source>
        <dbReference type="ARBA" id="ARBA00022989"/>
    </source>
</evidence>